<gene>
    <name evidence="10" type="ORF">BIW12_13150</name>
</gene>
<feature type="transmembrane region" description="Helical" evidence="8">
    <location>
        <begin position="167"/>
        <end position="193"/>
    </location>
</feature>
<keyword evidence="6 8" id="KW-1133">Transmembrane helix</keyword>
<evidence type="ECO:0000256" key="3">
    <source>
        <dbReference type="ARBA" id="ARBA00022676"/>
    </source>
</evidence>
<dbReference type="GO" id="GO:0006493">
    <property type="term" value="P:protein O-linked glycosylation"/>
    <property type="evidence" value="ECO:0007669"/>
    <property type="project" value="InterPro"/>
</dbReference>
<accession>A0A1D9PCJ8</accession>
<evidence type="ECO:0000256" key="6">
    <source>
        <dbReference type="ARBA" id="ARBA00022989"/>
    </source>
</evidence>
<keyword evidence="5 8" id="KW-0812">Transmembrane</keyword>
<sequence length="474" mass="55583">MLKTFLEKFKSNNYILFFSVIVLILFRLLLTASIPLLDKTEARYAEIARIMWETNQWIVPETDYGVPFWAKPPLSTWTSAIGFLIFGVSAFAARFPSLLINVLIIILCGKLVEKKGASFYLPGFILLTMPEFLIHTGVVSTDTTLLFCVTLMMVSFWKAINSEKRNYWNYLFFIGLGLGFLAKGPLIMVLTFPPLFVWCCLDWNRFKLLFSKFAIFIGILITAIIAIPWYYFAEQQSPGFLNYFIVGEHYKRFVESGWKGDLYGKPKTQPIGMIWAFMLAFGFPWVQIVFYKLWKNRKNILHNSWISFLVLWLLWTPVFFTMSKNILHTYMLPVTVPIMLLMVHYWEDFKSKKVLFRLGLFFPVVIFVFYFGFVATGNLDYKMNSDKYMLERLDIQNQNIPLYYWHEKNYSGQFYSNGKAQLVKNEQELDSVSKIHPKFFLVTLKKAQHSIPEKQLSKMILKDENYKTAIFISK</sequence>
<dbReference type="GO" id="GO:0009103">
    <property type="term" value="P:lipopolysaccharide biosynthetic process"/>
    <property type="evidence" value="ECO:0007669"/>
    <property type="project" value="UniProtKB-ARBA"/>
</dbReference>
<protein>
    <submittedName>
        <fullName evidence="10">Phospholipid carrier-dependent glycosyltransferase</fullName>
    </submittedName>
</protein>
<evidence type="ECO:0000256" key="1">
    <source>
        <dbReference type="ARBA" id="ARBA00004651"/>
    </source>
</evidence>
<evidence type="ECO:0000256" key="5">
    <source>
        <dbReference type="ARBA" id="ARBA00022692"/>
    </source>
</evidence>
<evidence type="ECO:0000313" key="11">
    <source>
        <dbReference type="Proteomes" id="UP000178198"/>
    </source>
</evidence>
<feature type="transmembrane region" description="Helical" evidence="8">
    <location>
        <begin position="327"/>
        <end position="346"/>
    </location>
</feature>
<feature type="domain" description="ArnT-like N-terminal" evidence="9">
    <location>
        <begin position="35"/>
        <end position="244"/>
    </location>
</feature>
<dbReference type="OrthoDB" id="9792789at2"/>
<dbReference type="GO" id="GO:0010041">
    <property type="term" value="P:response to iron(III) ion"/>
    <property type="evidence" value="ECO:0007669"/>
    <property type="project" value="TreeGrafter"/>
</dbReference>
<dbReference type="GO" id="GO:0016763">
    <property type="term" value="F:pentosyltransferase activity"/>
    <property type="evidence" value="ECO:0007669"/>
    <property type="project" value="TreeGrafter"/>
</dbReference>
<keyword evidence="4 10" id="KW-0808">Transferase</keyword>
<reference evidence="10 11" key="1">
    <citation type="submission" date="2016-10" db="EMBL/GenBank/DDBJ databases">
        <title>Complete Genome Sequence of Flavobacterium sp. PK15.</title>
        <authorList>
            <person name="Ekwe A."/>
            <person name="Kim S.B."/>
        </authorList>
    </citation>
    <scope>NUCLEOTIDE SEQUENCE [LARGE SCALE GENOMIC DNA]</scope>
    <source>
        <strain evidence="10 11">PK15</strain>
    </source>
</reference>
<dbReference type="PANTHER" id="PTHR33908">
    <property type="entry name" value="MANNOSYLTRANSFERASE YKCB-RELATED"/>
    <property type="match status" value="1"/>
</dbReference>
<dbReference type="RefSeq" id="WP_071185532.1">
    <property type="nucleotide sequence ID" value="NZ_CP017774.1"/>
</dbReference>
<feature type="transmembrane region" description="Helical" evidence="8">
    <location>
        <begin position="358"/>
        <end position="379"/>
    </location>
</feature>
<feature type="transmembrane region" description="Helical" evidence="8">
    <location>
        <begin position="300"/>
        <end position="320"/>
    </location>
</feature>
<keyword evidence="3" id="KW-0328">Glycosyltransferase</keyword>
<dbReference type="KEGG" id="fcm:BIW12_13150"/>
<dbReference type="STRING" id="1306519.BIW12_13150"/>
<feature type="transmembrane region" description="Helical" evidence="8">
    <location>
        <begin position="213"/>
        <end position="232"/>
    </location>
</feature>
<evidence type="ECO:0000259" key="9">
    <source>
        <dbReference type="Pfam" id="PF02366"/>
    </source>
</evidence>
<feature type="transmembrane region" description="Helical" evidence="8">
    <location>
        <begin position="12"/>
        <end position="30"/>
    </location>
</feature>
<dbReference type="AlphaFoldDB" id="A0A1D9PCJ8"/>
<dbReference type="PANTHER" id="PTHR33908:SF3">
    <property type="entry name" value="UNDECAPRENYL PHOSPHATE-ALPHA-4-AMINO-4-DEOXY-L-ARABINOSE ARABINOSYL TRANSFERASE"/>
    <property type="match status" value="1"/>
</dbReference>
<feature type="transmembrane region" description="Helical" evidence="8">
    <location>
        <begin position="81"/>
        <end position="107"/>
    </location>
</feature>
<keyword evidence="11" id="KW-1185">Reference proteome</keyword>
<comment type="subcellular location">
    <subcellularLocation>
        <location evidence="1">Cell membrane</location>
        <topology evidence="1">Multi-pass membrane protein</topology>
    </subcellularLocation>
</comment>
<evidence type="ECO:0000313" key="10">
    <source>
        <dbReference type="EMBL" id="APA00294.1"/>
    </source>
</evidence>
<proteinExistence type="predicted"/>
<evidence type="ECO:0000256" key="7">
    <source>
        <dbReference type="ARBA" id="ARBA00023136"/>
    </source>
</evidence>
<dbReference type="Proteomes" id="UP000178198">
    <property type="component" value="Chromosome"/>
</dbReference>
<feature type="transmembrane region" description="Helical" evidence="8">
    <location>
        <begin position="274"/>
        <end position="294"/>
    </location>
</feature>
<keyword evidence="2" id="KW-1003">Cell membrane</keyword>
<organism evidence="10 11">
    <name type="scientific">Flavobacterium commune</name>
    <dbReference type="NCBI Taxonomy" id="1306519"/>
    <lineage>
        <taxon>Bacteria</taxon>
        <taxon>Pseudomonadati</taxon>
        <taxon>Bacteroidota</taxon>
        <taxon>Flavobacteriia</taxon>
        <taxon>Flavobacteriales</taxon>
        <taxon>Flavobacteriaceae</taxon>
        <taxon>Flavobacterium</taxon>
    </lineage>
</organism>
<dbReference type="InterPro" id="IPR050297">
    <property type="entry name" value="LipidA_mod_glycosyltrf_83"/>
</dbReference>
<dbReference type="EMBL" id="CP017774">
    <property type="protein sequence ID" value="APA00294.1"/>
    <property type="molecule type" value="Genomic_DNA"/>
</dbReference>
<feature type="transmembrane region" description="Helical" evidence="8">
    <location>
        <begin position="119"/>
        <end position="138"/>
    </location>
</feature>
<keyword evidence="7 8" id="KW-0472">Membrane</keyword>
<evidence type="ECO:0000256" key="8">
    <source>
        <dbReference type="SAM" id="Phobius"/>
    </source>
</evidence>
<dbReference type="Pfam" id="PF02366">
    <property type="entry name" value="PMT"/>
    <property type="match status" value="1"/>
</dbReference>
<dbReference type="InterPro" id="IPR003342">
    <property type="entry name" value="ArnT-like_N"/>
</dbReference>
<dbReference type="GO" id="GO:0005886">
    <property type="term" value="C:plasma membrane"/>
    <property type="evidence" value="ECO:0007669"/>
    <property type="project" value="UniProtKB-SubCell"/>
</dbReference>
<dbReference type="GO" id="GO:0000030">
    <property type="term" value="F:mannosyltransferase activity"/>
    <property type="evidence" value="ECO:0007669"/>
    <property type="project" value="InterPro"/>
</dbReference>
<name>A0A1D9PCJ8_9FLAO</name>
<evidence type="ECO:0000256" key="4">
    <source>
        <dbReference type="ARBA" id="ARBA00022679"/>
    </source>
</evidence>
<evidence type="ECO:0000256" key="2">
    <source>
        <dbReference type="ARBA" id="ARBA00022475"/>
    </source>
</evidence>